<dbReference type="InterPro" id="IPR026956">
    <property type="entry name" value="D-ser_dehydrat-like_dom"/>
</dbReference>
<evidence type="ECO:0000313" key="5">
    <source>
        <dbReference type="Proteomes" id="UP000477911"/>
    </source>
</evidence>
<dbReference type="EMBL" id="WUMU01000015">
    <property type="protein sequence ID" value="MXN18799.1"/>
    <property type="molecule type" value="Genomic_DNA"/>
</dbReference>
<proteinExistence type="inferred from homology"/>
<dbReference type="SUPFAM" id="SSF51419">
    <property type="entry name" value="PLP-binding barrel"/>
    <property type="match status" value="1"/>
</dbReference>
<comment type="similarity">
    <text evidence="1">Belongs to the DSD1 family.</text>
</comment>
<evidence type="ECO:0000256" key="2">
    <source>
        <dbReference type="ARBA" id="ARBA00023239"/>
    </source>
</evidence>
<dbReference type="PANTHER" id="PTHR28004:SF2">
    <property type="entry name" value="D-SERINE DEHYDRATASE"/>
    <property type="match status" value="1"/>
</dbReference>
<comment type="caution">
    <text evidence="4">The sequence shown here is derived from an EMBL/GenBank/DDBJ whole genome shotgun (WGS) entry which is preliminary data.</text>
</comment>
<name>A0A6L7G4M6_9RHOB</name>
<dbReference type="InterPro" id="IPR051466">
    <property type="entry name" value="D-amino_acid_metab_enzyme"/>
</dbReference>
<dbReference type="Proteomes" id="UP000477911">
    <property type="component" value="Unassembled WGS sequence"/>
</dbReference>
<dbReference type="InterPro" id="IPR029066">
    <property type="entry name" value="PLP-binding_barrel"/>
</dbReference>
<dbReference type="AlphaFoldDB" id="A0A6L7G4M6"/>
<gene>
    <name evidence="4" type="ORF">GR170_13190</name>
</gene>
<evidence type="ECO:0000259" key="3">
    <source>
        <dbReference type="SMART" id="SM01119"/>
    </source>
</evidence>
<accession>A0A6L7G4M6</accession>
<feature type="domain" description="D-serine dehydratase-like" evidence="3">
    <location>
        <begin position="271"/>
        <end position="356"/>
    </location>
</feature>
<keyword evidence="5" id="KW-1185">Reference proteome</keyword>
<dbReference type="InterPro" id="IPR042208">
    <property type="entry name" value="D-ser_dehydrat-like_sf"/>
</dbReference>
<dbReference type="SMART" id="SM01119">
    <property type="entry name" value="D-ser_dehydrat"/>
    <property type="match status" value="1"/>
</dbReference>
<evidence type="ECO:0000256" key="1">
    <source>
        <dbReference type="ARBA" id="ARBA00005323"/>
    </source>
</evidence>
<reference evidence="4 5" key="1">
    <citation type="submission" date="2019-12" db="EMBL/GenBank/DDBJ databases">
        <authorList>
            <person name="Li M."/>
        </authorList>
    </citation>
    <scope>NUCLEOTIDE SEQUENCE [LARGE SCALE GENOMIC DNA]</scope>
    <source>
        <strain evidence="4 5">GBMRC 2024</strain>
    </source>
</reference>
<dbReference type="Gene3D" id="2.40.37.20">
    <property type="entry name" value="D-serine dehydratase-like domain"/>
    <property type="match status" value="1"/>
</dbReference>
<dbReference type="GO" id="GO:0008721">
    <property type="term" value="F:D-serine ammonia-lyase activity"/>
    <property type="evidence" value="ECO:0007669"/>
    <property type="project" value="TreeGrafter"/>
</dbReference>
<dbReference type="CDD" id="cd06819">
    <property type="entry name" value="PLPDE_III_LS_D-TA"/>
    <property type="match status" value="1"/>
</dbReference>
<dbReference type="Pfam" id="PF01168">
    <property type="entry name" value="Ala_racemase_N"/>
    <property type="match status" value="1"/>
</dbReference>
<organism evidence="4 5">
    <name type="scientific">Pseudooceanicola albus</name>
    <dbReference type="NCBI Taxonomy" id="2692189"/>
    <lineage>
        <taxon>Bacteria</taxon>
        <taxon>Pseudomonadati</taxon>
        <taxon>Pseudomonadota</taxon>
        <taxon>Alphaproteobacteria</taxon>
        <taxon>Rhodobacterales</taxon>
        <taxon>Paracoccaceae</taxon>
        <taxon>Pseudooceanicola</taxon>
    </lineage>
</organism>
<evidence type="ECO:0000313" key="4">
    <source>
        <dbReference type="EMBL" id="MXN18799.1"/>
    </source>
</evidence>
<dbReference type="RefSeq" id="WP_160894922.1">
    <property type="nucleotide sequence ID" value="NZ_WUMU01000015.1"/>
</dbReference>
<dbReference type="InterPro" id="IPR001608">
    <property type="entry name" value="Ala_racemase_N"/>
</dbReference>
<sequence>MPSARPPALPGDPVSAIRTPALIVDLDAFEANIARMRAFVQDSGLRLRAHAKTHKSADIARIQMRDGGACGVCCQKVSEAEALVEAGVTDILVSNEITGTARAEALARLAERARIGVCVDSLEGVAELAAATAHHDTELSVLVEVDVGAGRCGVAPGAAAVPLARAIAAAPGLIFGGLQAYQGSLQHIADPAARAAAAKAAAQATRDTLKALHAEGFDCATVGGAGTGSFRLDSGLGQVNELQCGSYIFMDADYDRIEEIGGGRPGGMENALFILTEVMSTAVPGKAVCDAGLKAMSLDSGLPRLDAEGLSYLVASDEHGEIADPDDRLARGDRLRLVPGHCDPTCNLYDHYVAVRGDTVEAIWPVTARGCLW</sequence>
<keyword evidence="2" id="KW-0456">Lyase</keyword>
<dbReference type="GO" id="GO:0036088">
    <property type="term" value="P:D-serine catabolic process"/>
    <property type="evidence" value="ECO:0007669"/>
    <property type="project" value="TreeGrafter"/>
</dbReference>
<protein>
    <submittedName>
        <fullName evidence="4">DSD1 family PLP-dependent enzyme</fullName>
    </submittedName>
</protein>
<dbReference type="Gene3D" id="3.20.20.10">
    <property type="entry name" value="Alanine racemase"/>
    <property type="match status" value="1"/>
</dbReference>
<dbReference type="Pfam" id="PF14031">
    <property type="entry name" value="D-ser_dehydrat"/>
    <property type="match status" value="1"/>
</dbReference>
<dbReference type="PANTHER" id="PTHR28004">
    <property type="entry name" value="ZGC:162816-RELATED"/>
    <property type="match status" value="1"/>
</dbReference>